<dbReference type="GO" id="GO:0030295">
    <property type="term" value="F:protein kinase activator activity"/>
    <property type="evidence" value="ECO:0007669"/>
    <property type="project" value="TreeGrafter"/>
</dbReference>
<dbReference type="PROSITE" id="PS51094">
    <property type="entry name" value="PTS_EIIA_TYPE_2"/>
    <property type="match status" value="1"/>
</dbReference>
<dbReference type="SUPFAM" id="SSF55804">
    <property type="entry name" value="Phoshotransferase/anion transport protein"/>
    <property type="match status" value="1"/>
</dbReference>
<dbReference type="AlphaFoldDB" id="A0A382EFB5"/>
<dbReference type="InterPro" id="IPR002178">
    <property type="entry name" value="PTS_EIIA_type-2_dom"/>
</dbReference>
<reference evidence="2" key="1">
    <citation type="submission" date="2018-05" db="EMBL/GenBank/DDBJ databases">
        <authorList>
            <person name="Lanie J.A."/>
            <person name="Ng W.-L."/>
            <person name="Kazmierczak K.M."/>
            <person name="Andrzejewski T.M."/>
            <person name="Davidsen T.M."/>
            <person name="Wayne K.J."/>
            <person name="Tettelin H."/>
            <person name="Glass J.I."/>
            <person name="Rusch D."/>
            <person name="Podicherti R."/>
            <person name="Tsui H.-C.T."/>
            <person name="Winkler M.E."/>
        </authorList>
    </citation>
    <scope>NUCLEOTIDE SEQUENCE</scope>
</reference>
<dbReference type="PROSITE" id="PS00372">
    <property type="entry name" value="PTS_EIIA_TYPE_2_HIS"/>
    <property type="match status" value="1"/>
</dbReference>
<gene>
    <name evidence="2" type="ORF">METZ01_LOCUS201876</name>
</gene>
<accession>A0A382EFB5</accession>
<feature type="domain" description="PTS EIIA type-2" evidence="1">
    <location>
        <begin position="5"/>
        <end position="148"/>
    </location>
</feature>
<evidence type="ECO:0000259" key="1">
    <source>
        <dbReference type="PROSITE" id="PS51094"/>
    </source>
</evidence>
<sequence>MKILDILSPTHVFSNVECNSKKAAMELLAKNIASSNNGIDQIDVIGSLIARERLGSTGLGNGIAIPHGRLKYCEKTIATFIQLKNGIDYGAVDNMPVDLIFALIVPEESTNEHLQILAILANMLSKTETVDKLRNSETSKEIFSILTN</sequence>
<evidence type="ECO:0000313" key="2">
    <source>
        <dbReference type="EMBL" id="SVB49022.1"/>
    </source>
</evidence>
<dbReference type="CDD" id="cd00211">
    <property type="entry name" value="PTS_IIA_fru"/>
    <property type="match status" value="1"/>
</dbReference>
<dbReference type="Gene3D" id="3.40.930.10">
    <property type="entry name" value="Mannitol-specific EII, Chain A"/>
    <property type="match status" value="1"/>
</dbReference>
<dbReference type="PANTHER" id="PTHR47738:SF1">
    <property type="entry name" value="NITROGEN REGULATORY PROTEIN"/>
    <property type="match status" value="1"/>
</dbReference>
<dbReference type="PANTHER" id="PTHR47738">
    <property type="entry name" value="PTS SYSTEM FRUCTOSE-LIKE EIIA COMPONENT-RELATED"/>
    <property type="match status" value="1"/>
</dbReference>
<name>A0A382EFB5_9ZZZZ</name>
<organism evidence="2">
    <name type="scientific">marine metagenome</name>
    <dbReference type="NCBI Taxonomy" id="408172"/>
    <lineage>
        <taxon>unclassified sequences</taxon>
        <taxon>metagenomes</taxon>
        <taxon>ecological metagenomes</taxon>
    </lineage>
</organism>
<dbReference type="InterPro" id="IPR016152">
    <property type="entry name" value="PTrfase/Anion_transptr"/>
</dbReference>
<proteinExistence type="predicted"/>
<protein>
    <recommendedName>
        <fullName evidence="1">PTS EIIA type-2 domain-containing protein</fullName>
    </recommendedName>
</protein>
<dbReference type="Pfam" id="PF00359">
    <property type="entry name" value="PTS_EIIA_2"/>
    <property type="match status" value="1"/>
</dbReference>
<dbReference type="InterPro" id="IPR051541">
    <property type="entry name" value="PTS_SugarTrans_NitroReg"/>
</dbReference>
<dbReference type="EMBL" id="UINC01044076">
    <property type="protein sequence ID" value="SVB49022.1"/>
    <property type="molecule type" value="Genomic_DNA"/>
</dbReference>